<sequence length="66" mass="7638">MILSPVQTYFRCFYVNHCASTTTTLRRCFKPMQVHHEHQHKSSRSPDCRSTRKSPLLACISPGMEV</sequence>
<dbReference type="EMBL" id="ML977342">
    <property type="protein sequence ID" value="KAF2109553.1"/>
    <property type="molecule type" value="Genomic_DNA"/>
</dbReference>
<reference evidence="1" key="1">
    <citation type="journal article" date="2020" name="Stud. Mycol.">
        <title>101 Dothideomycetes genomes: a test case for predicting lifestyles and emergence of pathogens.</title>
        <authorList>
            <person name="Haridas S."/>
            <person name="Albert R."/>
            <person name="Binder M."/>
            <person name="Bloem J."/>
            <person name="Labutti K."/>
            <person name="Salamov A."/>
            <person name="Andreopoulos B."/>
            <person name="Baker S."/>
            <person name="Barry K."/>
            <person name="Bills G."/>
            <person name="Bluhm B."/>
            <person name="Cannon C."/>
            <person name="Castanera R."/>
            <person name="Culley D."/>
            <person name="Daum C."/>
            <person name="Ezra D."/>
            <person name="Gonzalez J."/>
            <person name="Henrissat B."/>
            <person name="Kuo A."/>
            <person name="Liang C."/>
            <person name="Lipzen A."/>
            <person name="Lutzoni F."/>
            <person name="Magnuson J."/>
            <person name="Mondo S."/>
            <person name="Nolan M."/>
            <person name="Ohm R."/>
            <person name="Pangilinan J."/>
            <person name="Park H.-J."/>
            <person name="Ramirez L."/>
            <person name="Alfaro M."/>
            <person name="Sun H."/>
            <person name="Tritt A."/>
            <person name="Yoshinaga Y."/>
            <person name="Zwiers L.-H."/>
            <person name="Turgeon B."/>
            <person name="Goodwin S."/>
            <person name="Spatafora J."/>
            <person name="Crous P."/>
            <person name="Grigoriev I."/>
        </authorList>
    </citation>
    <scope>NUCLEOTIDE SEQUENCE</scope>
    <source>
        <strain evidence="1">CBS 627.86</strain>
    </source>
</reference>
<dbReference type="AlphaFoldDB" id="A0A6A5YRE7"/>
<organism evidence="1 2">
    <name type="scientific">Lophiotrema nucula</name>
    <dbReference type="NCBI Taxonomy" id="690887"/>
    <lineage>
        <taxon>Eukaryota</taxon>
        <taxon>Fungi</taxon>
        <taxon>Dikarya</taxon>
        <taxon>Ascomycota</taxon>
        <taxon>Pezizomycotina</taxon>
        <taxon>Dothideomycetes</taxon>
        <taxon>Pleosporomycetidae</taxon>
        <taxon>Pleosporales</taxon>
        <taxon>Lophiotremataceae</taxon>
        <taxon>Lophiotrema</taxon>
    </lineage>
</organism>
<accession>A0A6A5YRE7</accession>
<protein>
    <submittedName>
        <fullName evidence="1">Uncharacterized protein</fullName>
    </submittedName>
</protein>
<keyword evidence="2" id="KW-1185">Reference proteome</keyword>
<proteinExistence type="predicted"/>
<evidence type="ECO:0000313" key="2">
    <source>
        <dbReference type="Proteomes" id="UP000799770"/>
    </source>
</evidence>
<name>A0A6A5YRE7_9PLEO</name>
<gene>
    <name evidence="1" type="ORF">BDV96DRAFT_239313</name>
</gene>
<dbReference type="Proteomes" id="UP000799770">
    <property type="component" value="Unassembled WGS sequence"/>
</dbReference>
<evidence type="ECO:0000313" key="1">
    <source>
        <dbReference type="EMBL" id="KAF2109553.1"/>
    </source>
</evidence>